<dbReference type="AlphaFoldDB" id="A0A0D1M0J4"/>
<dbReference type="OrthoDB" id="9808735at2"/>
<dbReference type="InterPro" id="IPR050229">
    <property type="entry name" value="GlpE_sulfurtransferase"/>
</dbReference>
<evidence type="ECO:0000313" key="2">
    <source>
        <dbReference type="EMBL" id="AWF96335.1"/>
    </source>
</evidence>
<evidence type="ECO:0000313" key="9">
    <source>
        <dbReference type="Proteomes" id="UP000244870"/>
    </source>
</evidence>
<evidence type="ECO:0000259" key="1">
    <source>
        <dbReference type="PROSITE" id="PS50206"/>
    </source>
</evidence>
<keyword evidence="6" id="KW-1185">Reference proteome</keyword>
<evidence type="ECO:0000313" key="7">
    <source>
        <dbReference type="Proteomes" id="UP000032289"/>
    </source>
</evidence>
<dbReference type="InterPro" id="IPR001763">
    <property type="entry name" value="Rhodanese-like_dom"/>
</dbReference>
<dbReference type="KEGG" id="wcb:AO080_04515"/>
<dbReference type="EMBL" id="JWHU01000012">
    <property type="protein sequence ID" value="KIU21050.1"/>
    <property type="molecule type" value="Genomic_DNA"/>
</dbReference>
<dbReference type="EMBL" id="JWHT01000057">
    <property type="protein sequence ID" value="KIU20689.1"/>
    <property type="molecule type" value="Genomic_DNA"/>
</dbReference>
<dbReference type="EMBL" id="CP020928">
    <property type="protein sequence ID" value="AWF96335.1"/>
    <property type="molecule type" value="Genomic_DNA"/>
</dbReference>
<sequence length="128" mass="14902">MLQALFVLILIWVIWTVGTIIWTRTTLKRAATVLKSEEFEKQSRGQQLIDIREPAKFKAKHVLGARNIQYAMLNENHTALRKDKPVFLYDENMQFAARLARKLKKDGYNEIFVLKNGFAEYNGKTKSN</sequence>
<evidence type="ECO:0000313" key="4">
    <source>
        <dbReference type="EMBL" id="KIU21050.1"/>
    </source>
</evidence>
<gene>
    <name evidence="3" type="ORF">ab3b_02148</name>
    <name evidence="2" type="ORF">B6254_1974</name>
    <name evidence="5" type="ORF">B9D04_08260</name>
    <name evidence="4" type="ORF">QX99_00806</name>
</gene>
<evidence type="ECO:0000313" key="6">
    <source>
        <dbReference type="Proteomes" id="UP000032287"/>
    </source>
</evidence>
<name>A0A0D1M0J4_9LACO</name>
<dbReference type="PROSITE" id="PS50206">
    <property type="entry name" value="RHODANESE_3"/>
    <property type="match status" value="1"/>
</dbReference>
<dbReference type="Pfam" id="PF00581">
    <property type="entry name" value="Rhodanese"/>
    <property type="match status" value="1"/>
</dbReference>
<dbReference type="InterPro" id="IPR036873">
    <property type="entry name" value="Rhodanese-like_dom_sf"/>
</dbReference>
<protein>
    <submittedName>
        <fullName evidence="4">Molybdopterin biosynthesis protein MoeB</fullName>
    </submittedName>
    <submittedName>
        <fullName evidence="5">Sulfurtransferase</fullName>
    </submittedName>
</protein>
<dbReference type="PATRIC" id="fig|137591.24.peg.2094"/>
<dbReference type="PANTHER" id="PTHR43031:SF18">
    <property type="entry name" value="RHODANESE-RELATED SULFURTRANSFERASES"/>
    <property type="match status" value="1"/>
</dbReference>
<proteinExistence type="predicted"/>
<dbReference type="Proteomes" id="UP000032289">
    <property type="component" value="Unassembled WGS sequence"/>
</dbReference>
<evidence type="ECO:0000313" key="5">
    <source>
        <dbReference type="EMBL" id="OSP89110.1"/>
    </source>
</evidence>
<dbReference type="RefSeq" id="WP_043707726.1">
    <property type="nucleotide sequence ID" value="NZ_CABJFA010000002.1"/>
</dbReference>
<dbReference type="Proteomes" id="UP000244870">
    <property type="component" value="Chromosome"/>
</dbReference>
<dbReference type="EMBL" id="NDXJ01000011">
    <property type="protein sequence ID" value="OSP89110.1"/>
    <property type="molecule type" value="Genomic_DNA"/>
</dbReference>
<feature type="domain" description="Rhodanese" evidence="1">
    <location>
        <begin position="42"/>
        <end position="127"/>
    </location>
</feature>
<dbReference type="Proteomes" id="UP000032287">
    <property type="component" value="Unassembled WGS sequence"/>
</dbReference>
<dbReference type="eggNOG" id="COG0607">
    <property type="taxonomic scope" value="Bacteria"/>
</dbReference>
<dbReference type="STRING" id="137591.AO080_04515"/>
<evidence type="ECO:0000313" key="3">
    <source>
        <dbReference type="EMBL" id="KIU20689.1"/>
    </source>
</evidence>
<organism evidence="4 6">
    <name type="scientific">Weissella cibaria</name>
    <dbReference type="NCBI Taxonomy" id="137591"/>
    <lineage>
        <taxon>Bacteria</taxon>
        <taxon>Bacillati</taxon>
        <taxon>Bacillota</taxon>
        <taxon>Bacilli</taxon>
        <taxon>Lactobacillales</taxon>
        <taxon>Lactobacillaceae</taxon>
        <taxon>Weissella</taxon>
    </lineage>
</organism>
<accession>A0A0D1M0J4</accession>
<dbReference type="PANTHER" id="PTHR43031">
    <property type="entry name" value="FAD-DEPENDENT OXIDOREDUCTASE"/>
    <property type="match status" value="1"/>
</dbReference>
<reference evidence="5 8" key="2">
    <citation type="submission" date="2017-04" db="EMBL/GenBank/DDBJ databases">
        <title>The genome sequence of Weissella cibaria isolated from wild Drosophila.</title>
        <authorList>
            <person name="Ricks N.J."/>
            <person name="Carroll C."/>
            <person name="Walters A."/>
            <person name="Newell P.D."/>
            <person name="Chaston J.M."/>
        </authorList>
    </citation>
    <scope>NUCLEOTIDE SEQUENCE [LARGE SCALE GENOMIC DNA]</scope>
    <source>
        <strain evidence="5 8">DmW_103</strain>
    </source>
</reference>
<reference evidence="4 7" key="1">
    <citation type="journal article" date="2015" name="Microbiology (Mosc.)">
        <title>Genomics of the Weissella cibaria species with an examination of its metabolic traits.</title>
        <authorList>
            <person name="Lynch K.M."/>
            <person name="Lucid A."/>
            <person name="Arendt E.K."/>
            <person name="Sleator R.D."/>
            <person name="Lucey B."/>
            <person name="Coffey A."/>
        </authorList>
    </citation>
    <scope>NUCLEOTIDE SEQUENCE [LARGE SCALE GENOMIC DNA]</scope>
    <source>
        <strain evidence="3 7">AB3b</strain>
        <strain evidence="4">MG1</strain>
    </source>
</reference>
<dbReference type="SUPFAM" id="SSF52821">
    <property type="entry name" value="Rhodanese/Cell cycle control phosphatase"/>
    <property type="match status" value="1"/>
</dbReference>
<dbReference type="GO" id="GO:0016740">
    <property type="term" value="F:transferase activity"/>
    <property type="evidence" value="ECO:0007669"/>
    <property type="project" value="UniProtKB-KW"/>
</dbReference>
<dbReference type="SMART" id="SM00450">
    <property type="entry name" value="RHOD"/>
    <property type="match status" value="1"/>
</dbReference>
<evidence type="ECO:0000313" key="8">
    <source>
        <dbReference type="Proteomes" id="UP000193588"/>
    </source>
</evidence>
<reference evidence="2 9" key="3">
    <citation type="submission" date="2017-04" db="EMBL/GenBank/DDBJ databases">
        <title>Weissella cibaria strain m2 complete genome.</title>
        <authorList>
            <person name="Pan Q."/>
            <person name="Tan M."/>
            <person name="Yao F."/>
            <person name="Su S."/>
        </authorList>
    </citation>
    <scope>NUCLEOTIDE SEQUENCE [LARGE SCALE GENOMIC DNA]</scope>
    <source>
        <strain evidence="2 9">M2</strain>
    </source>
</reference>
<keyword evidence="5" id="KW-0808">Transferase</keyword>
<dbReference type="Gene3D" id="3.40.250.10">
    <property type="entry name" value="Rhodanese-like domain"/>
    <property type="match status" value="1"/>
</dbReference>
<dbReference type="CDD" id="cd00158">
    <property type="entry name" value="RHOD"/>
    <property type="match status" value="1"/>
</dbReference>
<dbReference type="Proteomes" id="UP000193588">
    <property type="component" value="Unassembled WGS sequence"/>
</dbReference>